<dbReference type="InterPro" id="IPR052210">
    <property type="entry name" value="LysM1-like"/>
</dbReference>
<organism evidence="7 8">
    <name type="scientific">Staphylotrichum tortipilum</name>
    <dbReference type="NCBI Taxonomy" id="2831512"/>
    <lineage>
        <taxon>Eukaryota</taxon>
        <taxon>Fungi</taxon>
        <taxon>Dikarya</taxon>
        <taxon>Ascomycota</taxon>
        <taxon>Pezizomycotina</taxon>
        <taxon>Sordariomycetes</taxon>
        <taxon>Sordariomycetidae</taxon>
        <taxon>Sordariales</taxon>
        <taxon>Chaetomiaceae</taxon>
        <taxon>Staphylotrichum</taxon>
    </lineage>
</organism>
<gene>
    <name evidence="7" type="ORF">C8A05DRAFT_47255</name>
</gene>
<sequence>MSYTVAPPTTALSGTILDCTNWVVATSSDTCATLASYNGLTDAQLFSYNPSLAASGCPIVVGDSYCIEENWGIPPTTTASSATSAPPSTTSTTSTGNGVSTPSPIQTGMTTSCDAFYYVVSGDGCVSIASHFGITLDQFYAWNPAVGSDCTSLWLSTYVCVGTLGQATVTTTTTTTASSMTASSTTTTGNGISTPTPTQTGMVRNCDSFHYVVSGDSCPSIASQYGISLAQFYAWNPAVGSDCTSLWLNTYCCVGIVGQTASTSTSATSSTSSTTSTTTGNGVSTPTPTQTGMVSNCNTFHYVVSGDGCSSIASQYGITAAQFYAWNPAVGSSCTSLWLNTYCCVGVIGQTASLTTLTTRTTSTSTGNGVSTPSPIETPMTSNCKTFHYVVSGDTCAAIATAAGIALSDLYAWNPALGSSCSSLWLNAYVCIGVLP</sequence>
<feature type="domain" description="LysM" evidence="6">
    <location>
        <begin position="115"/>
        <end position="161"/>
    </location>
</feature>
<dbReference type="InterPro" id="IPR018392">
    <property type="entry name" value="LysM"/>
</dbReference>
<evidence type="ECO:0000256" key="2">
    <source>
        <dbReference type="ARBA" id="ARBA00022729"/>
    </source>
</evidence>
<dbReference type="SUPFAM" id="SSF54106">
    <property type="entry name" value="LysM domain"/>
    <property type="match status" value="4"/>
</dbReference>
<evidence type="ECO:0000256" key="4">
    <source>
        <dbReference type="ARBA" id="ARBA00044955"/>
    </source>
</evidence>
<dbReference type="InterPro" id="IPR036779">
    <property type="entry name" value="LysM_dom_sf"/>
</dbReference>
<reference evidence="7" key="1">
    <citation type="journal article" date="2023" name="Mol. Phylogenet. Evol.">
        <title>Genome-scale phylogeny and comparative genomics of the fungal order Sordariales.</title>
        <authorList>
            <person name="Hensen N."/>
            <person name="Bonometti L."/>
            <person name="Westerberg I."/>
            <person name="Brannstrom I.O."/>
            <person name="Guillou S."/>
            <person name="Cros-Aarteil S."/>
            <person name="Calhoun S."/>
            <person name="Haridas S."/>
            <person name="Kuo A."/>
            <person name="Mondo S."/>
            <person name="Pangilinan J."/>
            <person name="Riley R."/>
            <person name="LaButti K."/>
            <person name="Andreopoulos B."/>
            <person name="Lipzen A."/>
            <person name="Chen C."/>
            <person name="Yan M."/>
            <person name="Daum C."/>
            <person name="Ng V."/>
            <person name="Clum A."/>
            <person name="Steindorff A."/>
            <person name="Ohm R.A."/>
            <person name="Martin F."/>
            <person name="Silar P."/>
            <person name="Natvig D.O."/>
            <person name="Lalanne C."/>
            <person name="Gautier V."/>
            <person name="Ament-Velasquez S.L."/>
            <person name="Kruys A."/>
            <person name="Hutchinson M.I."/>
            <person name="Powell A.J."/>
            <person name="Barry K."/>
            <person name="Miller A.N."/>
            <person name="Grigoriev I.V."/>
            <person name="Debuchy R."/>
            <person name="Gladieux P."/>
            <person name="Hiltunen Thoren M."/>
            <person name="Johannesson H."/>
        </authorList>
    </citation>
    <scope>NUCLEOTIDE SEQUENCE</scope>
    <source>
        <strain evidence="7">CBS 103.79</strain>
    </source>
</reference>
<evidence type="ECO:0000259" key="6">
    <source>
        <dbReference type="PROSITE" id="PS51782"/>
    </source>
</evidence>
<dbReference type="EMBL" id="MU855937">
    <property type="protein sequence ID" value="KAK3898439.1"/>
    <property type="molecule type" value="Genomic_DNA"/>
</dbReference>
<dbReference type="GO" id="GO:0008061">
    <property type="term" value="F:chitin binding"/>
    <property type="evidence" value="ECO:0007669"/>
    <property type="project" value="UniProtKB-KW"/>
</dbReference>
<keyword evidence="1" id="KW-0147">Chitin-binding</keyword>
<feature type="domain" description="LysM" evidence="6">
    <location>
        <begin position="299"/>
        <end position="345"/>
    </location>
</feature>
<dbReference type="Pfam" id="PF01476">
    <property type="entry name" value="LysM"/>
    <property type="match status" value="4"/>
</dbReference>
<accession>A0AAN6ME07</accession>
<comment type="caution">
    <text evidence="7">The sequence shown here is derived from an EMBL/GenBank/DDBJ whole genome shotgun (WGS) entry which is preliminary data.</text>
</comment>
<dbReference type="SMART" id="SM00257">
    <property type="entry name" value="LysM"/>
    <property type="match status" value="4"/>
</dbReference>
<keyword evidence="2" id="KW-0732">Signal</keyword>
<keyword evidence="3" id="KW-0843">Virulence</keyword>
<dbReference type="PANTHER" id="PTHR34997:SF2">
    <property type="entry name" value="LYSM DOMAIN-CONTAINING PROTEIN-RELATED"/>
    <property type="match status" value="1"/>
</dbReference>
<dbReference type="PANTHER" id="PTHR34997">
    <property type="entry name" value="AM15"/>
    <property type="match status" value="1"/>
</dbReference>
<dbReference type="Gene3D" id="3.10.350.10">
    <property type="entry name" value="LysM domain"/>
    <property type="match status" value="5"/>
</dbReference>
<feature type="domain" description="LysM" evidence="6">
    <location>
        <begin position="208"/>
        <end position="254"/>
    </location>
</feature>
<evidence type="ECO:0000313" key="7">
    <source>
        <dbReference type="EMBL" id="KAK3898439.1"/>
    </source>
</evidence>
<evidence type="ECO:0000256" key="5">
    <source>
        <dbReference type="SAM" id="MobiDB-lite"/>
    </source>
</evidence>
<feature type="region of interest" description="Disordered" evidence="5">
    <location>
        <begin position="77"/>
        <end position="103"/>
    </location>
</feature>
<dbReference type="Proteomes" id="UP001303889">
    <property type="component" value="Unassembled WGS sequence"/>
</dbReference>
<protein>
    <recommendedName>
        <fullName evidence="6">LysM domain-containing protein</fullName>
    </recommendedName>
</protein>
<proteinExistence type="inferred from homology"/>
<evidence type="ECO:0000256" key="3">
    <source>
        <dbReference type="ARBA" id="ARBA00023026"/>
    </source>
</evidence>
<dbReference type="CDD" id="cd00118">
    <property type="entry name" value="LysM"/>
    <property type="match status" value="3"/>
</dbReference>
<reference evidence="7" key="2">
    <citation type="submission" date="2023-05" db="EMBL/GenBank/DDBJ databases">
        <authorList>
            <consortium name="Lawrence Berkeley National Laboratory"/>
            <person name="Steindorff A."/>
            <person name="Hensen N."/>
            <person name="Bonometti L."/>
            <person name="Westerberg I."/>
            <person name="Brannstrom I.O."/>
            <person name="Guillou S."/>
            <person name="Cros-Aarteil S."/>
            <person name="Calhoun S."/>
            <person name="Haridas S."/>
            <person name="Kuo A."/>
            <person name="Mondo S."/>
            <person name="Pangilinan J."/>
            <person name="Riley R."/>
            <person name="Labutti K."/>
            <person name="Andreopoulos B."/>
            <person name="Lipzen A."/>
            <person name="Chen C."/>
            <person name="Yanf M."/>
            <person name="Daum C."/>
            <person name="Ng V."/>
            <person name="Clum A."/>
            <person name="Ohm R."/>
            <person name="Martin F."/>
            <person name="Silar P."/>
            <person name="Natvig D."/>
            <person name="Lalanne C."/>
            <person name="Gautier V."/>
            <person name="Ament-Velasquez S.L."/>
            <person name="Kruys A."/>
            <person name="Hutchinson M.I."/>
            <person name="Powell A.J."/>
            <person name="Barry K."/>
            <person name="Miller A.N."/>
            <person name="Grigoriev I.V."/>
            <person name="Debuchy R."/>
            <person name="Gladieux P."/>
            <person name="Thoren M.H."/>
            <person name="Johannesson H."/>
        </authorList>
    </citation>
    <scope>NUCLEOTIDE SEQUENCE</scope>
    <source>
        <strain evidence="7">CBS 103.79</strain>
    </source>
</reference>
<comment type="similarity">
    <text evidence="4">Belongs to the secreted LysM effector family.</text>
</comment>
<feature type="domain" description="LysM" evidence="6">
    <location>
        <begin position="386"/>
        <end position="432"/>
    </location>
</feature>
<dbReference type="PROSITE" id="PS51782">
    <property type="entry name" value="LYSM"/>
    <property type="match status" value="4"/>
</dbReference>
<keyword evidence="8" id="KW-1185">Reference proteome</keyword>
<evidence type="ECO:0000256" key="1">
    <source>
        <dbReference type="ARBA" id="ARBA00022669"/>
    </source>
</evidence>
<name>A0AAN6ME07_9PEZI</name>
<dbReference type="AlphaFoldDB" id="A0AAN6ME07"/>
<evidence type="ECO:0000313" key="8">
    <source>
        <dbReference type="Proteomes" id="UP001303889"/>
    </source>
</evidence>
<feature type="region of interest" description="Disordered" evidence="5">
    <location>
        <begin position="263"/>
        <end position="288"/>
    </location>
</feature>